<dbReference type="GO" id="GO:0006325">
    <property type="term" value="P:chromatin organization"/>
    <property type="evidence" value="ECO:0007669"/>
    <property type="project" value="UniProtKB-KW"/>
</dbReference>
<keyword evidence="1" id="KW-0811">Translocation</keyword>
<dbReference type="CTD" id="6750176"/>
<evidence type="ECO:0000256" key="1">
    <source>
        <dbReference type="HAMAP-Rule" id="MF_03046"/>
    </source>
</evidence>
<keyword evidence="1" id="KW-0156">Chromatin regulator</keyword>
<dbReference type="KEGG" id="tad:TRIADDRAFT_63557"/>
<protein>
    <recommendedName>
        <fullName evidence="1">Transcription and mRNA export factor ENY2</fullName>
    </recommendedName>
    <alternativeName>
        <fullName evidence="1">Enhancer of yellow 2 transcription factor homolog</fullName>
    </alternativeName>
</protein>
<dbReference type="Gene3D" id="1.10.246.140">
    <property type="match status" value="1"/>
</dbReference>
<dbReference type="GO" id="GO:0016973">
    <property type="term" value="P:poly(A)+ mRNA export from nucleus"/>
    <property type="evidence" value="ECO:0000318"/>
    <property type="project" value="GO_Central"/>
</dbReference>
<dbReference type="FunFam" id="1.10.246.140:FF:000009">
    <property type="entry name" value="Transcription and mRNA export factor ENY2"/>
    <property type="match status" value="1"/>
</dbReference>
<accession>B3RIP9</accession>
<keyword evidence="1" id="KW-0805">Transcription regulation</keyword>
<dbReference type="InterPro" id="IPR018783">
    <property type="entry name" value="TF_ENY2"/>
</dbReference>
<keyword evidence="3" id="KW-1185">Reference proteome</keyword>
<dbReference type="OMA" id="KLIECAW"/>
<keyword evidence="1" id="KW-0653">Protein transport</keyword>
<dbReference type="GO" id="GO:0006368">
    <property type="term" value="P:transcription elongation by RNA polymerase II"/>
    <property type="evidence" value="ECO:0007669"/>
    <property type="project" value="UniProtKB-UniRule"/>
</dbReference>
<comment type="function">
    <text evidence="1">Involved in mRNA export coupled transcription activation by association with both the TREX-2 and the SAGA complexes. The transcription regulatory histone acetylation (HAT) complex SAGA is a multiprotein complex that activates transcription by remodeling chromatin and mediating histone acetylation and deubiquitination. Within the SAGA complex, participates to a subcomplex that specifically deubiquitinates histones. The SAGA complex is recruited to specific gene promoters by activators, where it is required for transcription. The TREX-2 complex functions in docking export-competent ribonucleoprotein particles (mRNPs) to the nuclear entrance of the nuclear pore complex (nuclear basket). TREX-2 participates in mRNA export and accurate chromatin positioning in the nucleus by tethering genes to the nuclear periphery.</text>
</comment>
<comment type="subunit">
    <text evidence="1">Component of the nuclear pore complex (NPC)-associated TREX-2 complex (transcription and export complex 2). Component of the SAGA transcription coactivator-HAT complex. Within the SAGA complex, participates to a subcomplex of SAGA called the DUB module (deubiquitination module).</text>
</comment>
<dbReference type="HOGENOM" id="CLU_134052_1_1_1"/>
<keyword evidence="1" id="KW-0509">mRNA transport</keyword>
<dbReference type="GO" id="GO:0006357">
    <property type="term" value="P:regulation of transcription by RNA polymerase II"/>
    <property type="evidence" value="ECO:0000318"/>
    <property type="project" value="GO_Central"/>
</dbReference>
<dbReference type="AlphaFoldDB" id="B3RIP9"/>
<dbReference type="EMBL" id="DS985241">
    <property type="protein sequence ID" value="EDV29019.1"/>
    <property type="molecule type" value="Genomic_DNA"/>
</dbReference>
<dbReference type="GO" id="GO:0070390">
    <property type="term" value="C:transcription export complex 2"/>
    <property type="evidence" value="ECO:0007669"/>
    <property type="project" value="UniProtKB-UniRule"/>
</dbReference>
<proteinExistence type="inferred from homology"/>
<dbReference type="RefSeq" id="XP_002108221.1">
    <property type="nucleotide sequence ID" value="XM_002108185.1"/>
</dbReference>
<keyword evidence="1" id="KW-0539">Nucleus</keyword>
<dbReference type="Pfam" id="PF10163">
    <property type="entry name" value="EnY2"/>
    <property type="match status" value="1"/>
</dbReference>
<keyword evidence="1" id="KW-0804">Transcription</keyword>
<reference evidence="2 3" key="1">
    <citation type="journal article" date="2008" name="Nature">
        <title>The Trichoplax genome and the nature of placozoans.</title>
        <authorList>
            <person name="Srivastava M."/>
            <person name="Begovic E."/>
            <person name="Chapman J."/>
            <person name="Putnam N.H."/>
            <person name="Hellsten U."/>
            <person name="Kawashima T."/>
            <person name="Kuo A."/>
            <person name="Mitros T."/>
            <person name="Salamov A."/>
            <person name="Carpenter M.L."/>
            <person name="Signorovitch A.Y."/>
            <person name="Moreno M.A."/>
            <person name="Kamm K."/>
            <person name="Grimwood J."/>
            <person name="Schmutz J."/>
            <person name="Shapiro H."/>
            <person name="Grigoriev I.V."/>
            <person name="Buss L.W."/>
            <person name="Schierwater B."/>
            <person name="Dellaporta S.L."/>
            <person name="Rokhsar D.S."/>
        </authorList>
    </citation>
    <scope>NUCLEOTIDE SEQUENCE [LARGE SCALE GENOMIC DNA]</scope>
    <source>
        <strain evidence="2 3">Grell-BS-1999</strain>
    </source>
</reference>
<keyword evidence="1" id="KW-0813">Transport</keyword>
<dbReference type="PANTHER" id="PTHR12514">
    <property type="entry name" value="ENHANCER OF YELLOW 2 TRANSCRIPTION FACTOR"/>
    <property type="match status" value="1"/>
</dbReference>
<dbReference type="PhylomeDB" id="B3RIP9"/>
<comment type="similarity">
    <text evidence="1">Belongs to the ENY2 family.</text>
</comment>
<dbReference type="GO" id="GO:0005643">
    <property type="term" value="C:nuclear pore"/>
    <property type="evidence" value="ECO:0007669"/>
    <property type="project" value="UniProtKB-UniRule"/>
</dbReference>
<dbReference type="GO" id="GO:0015031">
    <property type="term" value="P:protein transport"/>
    <property type="evidence" value="ECO:0007669"/>
    <property type="project" value="UniProtKB-KW"/>
</dbReference>
<gene>
    <name evidence="2" type="ORF">TRIADDRAFT_63557</name>
</gene>
<dbReference type="GO" id="GO:0071819">
    <property type="term" value="C:DUBm complex"/>
    <property type="evidence" value="ECO:0000318"/>
    <property type="project" value="GO_Central"/>
</dbReference>
<dbReference type="HAMAP" id="MF_03046">
    <property type="entry name" value="ENY2_Sus1"/>
    <property type="match status" value="1"/>
</dbReference>
<dbReference type="InterPro" id="IPR038212">
    <property type="entry name" value="TF_EnY2_sf"/>
</dbReference>
<comment type="subcellular location">
    <subcellularLocation>
        <location evidence="1">Nucleus</location>
        <location evidence="1">Nucleoplasm</location>
    </subcellularLocation>
</comment>
<dbReference type="OrthoDB" id="6221744at2759"/>
<keyword evidence="1" id="KW-0010">Activator</keyword>
<dbReference type="Proteomes" id="UP000009022">
    <property type="component" value="Unassembled WGS sequence"/>
</dbReference>
<evidence type="ECO:0000313" key="3">
    <source>
        <dbReference type="Proteomes" id="UP000009022"/>
    </source>
</evidence>
<dbReference type="GO" id="GO:0005654">
    <property type="term" value="C:nucleoplasm"/>
    <property type="evidence" value="ECO:0007669"/>
    <property type="project" value="UniProtKB-SubCell"/>
</dbReference>
<dbReference type="GO" id="GO:0003713">
    <property type="term" value="F:transcription coactivator activity"/>
    <property type="evidence" value="ECO:0000318"/>
    <property type="project" value="GO_Central"/>
</dbReference>
<sequence length="128" mass="14849">MSVRPRVISPAIVFYVSKCDVIYTCMFNCAYYSNEDSARELLHKQLIESGEKDRLKEYLYGKLVEAGWKSDVMALCRDNIKGSDDPDAVKLDDLITKITPRARAMVPDEVKRELLHRIRTYLVQQYNL</sequence>
<dbReference type="STRING" id="10228.B3RIP9"/>
<dbReference type="GeneID" id="6750176"/>
<dbReference type="eggNOG" id="KOG4479">
    <property type="taxonomic scope" value="Eukaryota"/>
</dbReference>
<dbReference type="GO" id="GO:0000124">
    <property type="term" value="C:SAGA complex"/>
    <property type="evidence" value="ECO:0000318"/>
    <property type="project" value="GO_Central"/>
</dbReference>
<dbReference type="GO" id="GO:0003682">
    <property type="term" value="F:chromatin binding"/>
    <property type="evidence" value="ECO:0000318"/>
    <property type="project" value="GO_Central"/>
</dbReference>
<organism evidence="2 3">
    <name type="scientific">Trichoplax adhaerens</name>
    <name type="common">Trichoplax reptans</name>
    <dbReference type="NCBI Taxonomy" id="10228"/>
    <lineage>
        <taxon>Eukaryota</taxon>
        <taxon>Metazoa</taxon>
        <taxon>Placozoa</taxon>
        <taxon>Uniplacotomia</taxon>
        <taxon>Trichoplacea</taxon>
        <taxon>Trichoplacidae</taxon>
        <taxon>Trichoplax</taxon>
    </lineage>
</organism>
<name>B3RIP9_TRIAD</name>
<dbReference type="InParanoid" id="B3RIP9"/>
<evidence type="ECO:0000313" key="2">
    <source>
        <dbReference type="EMBL" id="EDV29019.1"/>
    </source>
</evidence>